<proteinExistence type="predicted"/>
<protein>
    <submittedName>
        <fullName evidence="1">Uncharacterized protein</fullName>
    </submittedName>
</protein>
<dbReference type="EMBL" id="VJMJ01000030">
    <property type="protein sequence ID" value="KAF0742134.1"/>
    <property type="molecule type" value="Genomic_DNA"/>
</dbReference>
<evidence type="ECO:0000313" key="2">
    <source>
        <dbReference type="Proteomes" id="UP000481153"/>
    </source>
</evidence>
<dbReference type="Proteomes" id="UP000481153">
    <property type="component" value="Unassembled WGS sequence"/>
</dbReference>
<reference evidence="1 2" key="1">
    <citation type="submission" date="2019-07" db="EMBL/GenBank/DDBJ databases">
        <title>Genomics analysis of Aphanomyces spp. identifies a new class of oomycete effector associated with host adaptation.</title>
        <authorList>
            <person name="Gaulin E."/>
        </authorList>
    </citation>
    <scope>NUCLEOTIDE SEQUENCE [LARGE SCALE GENOMIC DNA]</scope>
    <source>
        <strain evidence="1 2">ATCC 201684</strain>
    </source>
</reference>
<comment type="caution">
    <text evidence="1">The sequence shown here is derived from an EMBL/GenBank/DDBJ whole genome shotgun (WGS) entry which is preliminary data.</text>
</comment>
<keyword evidence="2" id="KW-1185">Reference proteome</keyword>
<organism evidence="1 2">
    <name type="scientific">Aphanomyces euteiches</name>
    <dbReference type="NCBI Taxonomy" id="100861"/>
    <lineage>
        <taxon>Eukaryota</taxon>
        <taxon>Sar</taxon>
        <taxon>Stramenopiles</taxon>
        <taxon>Oomycota</taxon>
        <taxon>Saprolegniomycetes</taxon>
        <taxon>Saprolegniales</taxon>
        <taxon>Verrucalvaceae</taxon>
        <taxon>Aphanomyces</taxon>
    </lineage>
</organism>
<name>A0A6G0XNZ3_9STRA</name>
<accession>A0A6G0XNZ3</accession>
<gene>
    <name evidence="1" type="ORF">Ae201684_002806</name>
</gene>
<dbReference type="VEuPathDB" id="FungiDB:AeMF1_004602"/>
<dbReference type="AlphaFoldDB" id="A0A6G0XNZ3"/>
<sequence length="181" mass="20375">MQRGEDRMGSTRKGTLVAGLVALFLVAPCEWPRRYVLDLIAIILTRFKDPKRPLRFDVYLFGARTFVQGRGKFSFKPWRGDQHAALVNSQHRSLQNTRLGCREIAIAEAEDFYTHMNEATTGQIDKILQQVPAEDAVPSLSKCASPPKQSRMLSQLMAAWNTEDIAPAAVSLKSQRGQRMN</sequence>
<evidence type="ECO:0000313" key="1">
    <source>
        <dbReference type="EMBL" id="KAF0742134.1"/>
    </source>
</evidence>